<keyword evidence="3" id="KW-1185">Reference proteome</keyword>
<dbReference type="AlphaFoldDB" id="A0A150H733"/>
<dbReference type="PATRIC" id="fig|479117.4.peg.947"/>
<feature type="transmembrane region" description="Helical" evidence="1">
    <location>
        <begin position="52"/>
        <end position="71"/>
    </location>
</feature>
<comment type="caution">
    <text evidence="2">The sequence shown here is derived from an EMBL/GenBank/DDBJ whole genome shotgun (WGS) entry which is preliminary data.</text>
</comment>
<accession>A0A150H733</accession>
<organism evidence="2 3">
    <name type="scientific">Brevibacterium ravenspurgense</name>
    <dbReference type="NCBI Taxonomy" id="479117"/>
    <lineage>
        <taxon>Bacteria</taxon>
        <taxon>Bacillati</taxon>
        <taxon>Actinomycetota</taxon>
        <taxon>Actinomycetes</taxon>
        <taxon>Micrococcales</taxon>
        <taxon>Brevibacteriaceae</taxon>
        <taxon>Brevibacterium</taxon>
    </lineage>
</organism>
<keyword evidence="1" id="KW-1133">Transmembrane helix</keyword>
<sequence length="77" mass="8367">MNSKQGRVRIWTAAALALAGLVLLIVWAVSLYRYGIWVDANAAVGDARPLDYALFALGVVLLGASLLVFLVRRRAHC</sequence>
<keyword evidence="1" id="KW-0472">Membrane</keyword>
<proteinExistence type="predicted"/>
<protein>
    <submittedName>
        <fullName evidence="2">Uncharacterized protein</fullName>
    </submittedName>
</protein>
<dbReference type="EMBL" id="LQQC01000010">
    <property type="protein sequence ID" value="KXZ57916.1"/>
    <property type="molecule type" value="Genomic_DNA"/>
</dbReference>
<evidence type="ECO:0000313" key="2">
    <source>
        <dbReference type="EMBL" id="KXZ57916.1"/>
    </source>
</evidence>
<gene>
    <name evidence="2" type="ORF">Bravens_00947</name>
</gene>
<reference evidence="2 3" key="1">
    <citation type="submission" date="2016-01" db="EMBL/GenBank/DDBJ databases">
        <title>Use of Whole Genome Sequencing to ascertain that Brevibacterium massiliense (Roux, Raoult 2009) is a later heterotypic synonym of Brevibacterium ravenspurgense (Mages 2008).</title>
        <authorList>
            <person name="Bernier A.-M."/>
            <person name="Burdz T."/>
            <person name="Huynh C."/>
            <person name="Pachecho A.L."/>
            <person name="Wiebe D."/>
            <person name="Bonner C."/>
            <person name="Bernard K."/>
        </authorList>
    </citation>
    <scope>NUCLEOTIDE SEQUENCE [LARGE SCALE GENOMIC DNA]</scope>
    <source>
        <strain evidence="2 3">CCUG56047</strain>
    </source>
</reference>
<keyword evidence="1" id="KW-0812">Transmembrane</keyword>
<evidence type="ECO:0000313" key="3">
    <source>
        <dbReference type="Proteomes" id="UP000243589"/>
    </source>
</evidence>
<dbReference type="Proteomes" id="UP000243589">
    <property type="component" value="Unassembled WGS sequence"/>
</dbReference>
<evidence type="ECO:0000256" key="1">
    <source>
        <dbReference type="SAM" id="Phobius"/>
    </source>
</evidence>
<name>A0A150H733_9MICO</name>